<evidence type="ECO:0000256" key="1">
    <source>
        <dbReference type="SAM" id="MobiDB-lite"/>
    </source>
</evidence>
<keyword evidence="3" id="KW-1185">Reference proteome</keyword>
<name>A0ABZ1YJX8_9NOCA</name>
<accession>A0ABZ1YJX8</accession>
<evidence type="ECO:0008006" key="4">
    <source>
        <dbReference type="Google" id="ProtNLM"/>
    </source>
</evidence>
<feature type="region of interest" description="Disordered" evidence="1">
    <location>
        <begin position="98"/>
        <end position="120"/>
    </location>
</feature>
<sequence length="120" mass="13910">MSVNEPFHDPAELLDELDSIIREQELLRLRTIALQARYKALESHADRFDKPGKHEWLPEEYGRINVEYSARFLLHAAGDMAGTAKYGLVPARELAEKIREYPQPEREQADRPPVDRGRSR</sequence>
<reference evidence="2" key="1">
    <citation type="submission" date="2022-10" db="EMBL/GenBank/DDBJ databases">
        <title>The complete genomes of actinobacterial strains from the NBC collection.</title>
        <authorList>
            <person name="Joergensen T.S."/>
            <person name="Alvarez Arevalo M."/>
            <person name="Sterndorff E.B."/>
            <person name="Faurdal D."/>
            <person name="Vuksanovic O."/>
            <person name="Mourched A.-S."/>
            <person name="Charusanti P."/>
            <person name="Shaw S."/>
            <person name="Blin K."/>
            <person name="Weber T."/>
        </authorList>
    </citation>
    <scope>NUCLEOTIDE SEQUENCE</scope>
    <source>
        <strain evidence="2">NBC_01482</strain>
    </source>
</reference>
<evidence type="ECO:0000313" key="3">
    <source>
        <dbReference type="Proteomes" id="UP001432062"/>
    </source>
</evidence>
<dbReference type="EMBL" id="CP109441">
    <property type="protein sequence ID" value="WUV43530.1"/>
    <property type="molecule type" value="Genomic_DNA"/>
</dbReference>
<dbReference type="RefSeq" id="WP_329405959.1">
    <property type="nucleotide sequence ID" value="NZ_CP109441.1"/>
</dbReference>
<dbReference type="Proteomes" id="UP001432062">
    <property type="component" value="Chromosome"/>
</dbReference>
<organism evidence="2 3">
    <name type="scientific">Nocardia vinacea</name>
    <dbReference type="NCBI Taxonomy" id="96468"/>
    <lineage>
        <taxon>Bacteria</taxon>
        <taxon>Bacillati</taxon>
        <taxon>Actinomycetota</taxon>
        <taxon>Actinomycetes</taxon>
        <taxon>Mycobacteriales</taxon>
        <taxon>Nocardiaceae</taxon>
        <taxon>Nocardia</taxon>
    </lineage>
</organism>
<protein>
    <recommendedName>
        <fullName evidence="4">Phage protein</fullName>
    </recommendedName>
</protein>
<proteinExistence type="predicted"/>
<gene>
    <name evidence="2" type="ORF">OG563_30470</name>
</gene>
<evidence type="ECO:0000313" key="2">
    <source>
        <dbReference type="EMBL" id="WUV43530.1"/>
    </source>
</evidence>